<dbReference type="SUPFAM" id="SSF47226">
    <property type="entry name" value="Histidine-containing phosphotransfer domain, HPT domain"/>
    <property type="match status" value="1"/>
</dbReference>
<dbReference type="AlphaFoldDB" id="A0A5M6IHB7"/>
<protein>
    <submittedName>
        <fullName evidence="5">Hpt domain-containing protein</fullName>
    </submittedName>
</protein>
<dbReference type="EMBL" id="VWPJ01000002">
    <property type="protein sequence ID" value="KAA5606948.1"/>
    <property type="molecule type" value="Genomic_DNA"/>
</dbReference>
<evidence type="ECO:0000256" key="1">
    <source>
        <dbReference type="ARBA" id="ARBA00023012"/>
    </source>
</evidence>
<dbReference type="PROSITE" id="PS50894">
    <property type="entry name" value="HPT"/>
    <property type="match status" value="1"/>
</dbReference>
<keyword evidence="1" id="KW-0902">Two-component regulatory system</keyword>
<gene>
    <name evidence="5" type="ORF">F1188_03275</name>
</gene>
<dbReference type="GO" id="GO:0000160">
    <property type="term" value="P:phosphorelay signal transduction system"/>
    <property type="evidence" value="ECO:0007669"/>
    <property type="project" value="UniProtKB-KW"/>
</dbReference>
<dbReference type="InterPro" id="IPR036641">
    <property type="entry name" value="HPT_dom_sf"/>
</dbReference>
<evidence type="ECO:0000313" key="6">
    <source>
        <dbReference type="Proteomes" id="UP000324065"/>
    </source>
</evidence>
<organism evidence="5 6">
    <name type="scientific">Roseospira marina</name>
    <dbReference type="NCBI Taxonomy" id="140057"/>
    <lineage>
        <taxon>Bacteria</taxon>
        <taxon>Pseudomonadati</taxon>
        <taxon>Pseudomonadota</taxon>
        <taxon>Alphaproteobacteria</taxon>
        <taxon>Rhodospirillales</taxon>
        <taxon>Rhodospirillaceae</taxon>
        <taxon>Roseospira</taxon>
    </lineage>
</organism>
<evidence type="ECO:0000313" key="5">
    <source>
        <dbReference type="EMBL" id="KAA5606948.1"/>
    </source>
</evidence>
<dbReference type="Pfam" id="PF01627">
    <property type="entry name" value="Hpt"/>
    <property type="match status" value="1"/>
</dbReference>
<dbReference type="GO" id="GO:0004672">
    <property type="term" value="F:protein kinase activity"/>
    <property type="evidence" value="ECO:0007669"/>
    <property type="project" value="UniProtKB-ARBA"/>
</dbReference>
<dbReference type="OrthoDB" id="9786548at2"/>
<dbReference type="InterPro" id="IPR008207">
    <property type="entry name" value="Sig_transdc_His_kin_Hpt_dom"/>
</dbReference>
<accession>A0A5M6IHB7</accession>
<name>A0A5M6IHB7_9PROT</name>
<dbReference type="Proteomes" id="UP000324065">
    <property type="component" value="Unassembled WGS sequence"/>
</dbReference>
<proteinExistence type="predicted"/>
<feature type="region of interest" description="Disordered" evidence="3">
    <location>
        <begin position="1"/>
        <end position="38"/>
    </location>
</feature>
<keyword evidence="6" id="KW-1185">Reference proteome</keyword>
<evidence type="ECO:0000259" key="4">
    <source>
        <dbReference type="PROSITE" id="PS50894"/>
    </source>
</evidence>
<dbReference type="Gene3D" id="1.20.120.160">
    <property type="entry name" value="HPT domain"/>
    <property type="match status" value="1"/>
</dbReference>
<keyword evidence="2" id="KW-0597">Phosphoprotein</keyword>
<feature type="domain" description="HPt" evidence="4">
    <location>
        <begin position="47"/>
        <end position="149"/>
    </location>
</feature>
<comment type="caution">
    <text evidence="5">The sequence shown here is derived from an EMBL/GenBank/DDBJ whole genome shotgun (WGS) entry which is preliminary data.</text>
</comment>
<dbReference type="RefSeq" id="WP_150060959.1">
    <property type="nucleotide sequence ID" value="NZ_JACHII010000003.1"/>
</dbReference>
<reference evidence="5 6" key="1">
    <citation type="submission" date="2019-09" db="EMBL/GenBank/DDBJ databases">
        <title>Genome sequence of Roseospira marina, one of the more divergent members of the non-sulfur purple photosynthetic bacterial family, the Rhodospirillaceae.</title>
        <authorList>
            <person name="Meyer T."/>
            <person name="Kyndt J."/>
        </authorList>
    </citation>
    <scope>NUCLEOTIDE SEQUENCE [LARGE SCALE GENOMIC DNA]</scope>
    <source>
        <strain evidence="5 6">DSM 15113</strain>
    </source>
</reference>
<feature type="modified residue" description="Phosphohistidine" evidence="2">
    <location>
        <position position="95"/>
    </location>
</feature>
<evidence type="ECO:0000256" key="3">
    <source>
        <dbReference type="SAM" id="MobiDB-lite"/>
    </source>
</evidence>
<sequence length="174" mass="17955">MARNSGNPSAEGPTQGPIQGPGAAAESTPPTEGGLPAGVDRSAVEKAEALIASLHDDYVTWAREDVAALGLAVRRLEADPPNPAVAKADVFRIAHDLKGQGGSFGYDLITQVGNALCRFLEAIGDPPTPAQLAVIRLHVEAIQTVLDRQMQGDGGAAGADMVDGLNREIATVLE</sequence>
<evidence type="ECO:0000256" key="2">
    <source>
        <dbReference type="PROSITE-ProRule" id="PRU00110"/>
    </source>
</evidence>